<sequence length="91" mass="9736">MRRNPVIPFLADQGIPSVNTNNATNAVNLSLSPAVHNDVVVPNIAVVAALPTGNQVALTNNPTVPGGIDQENLLRALRVIKQQIKPIYKLH</sequence>
<dbReference type="Gramene" id="evm.model.06.1163">
    <property type="protein sequence ID" value="cds.evm.model.06.1163"/>
    <property type="gene ID" value="evm.TU.06.1163"/>
</dbReference>
<dbReference type="EnsemblPlants" id="evm.model.06.1163">
    <property type="protein sequence ID" value="cds.evm.model.06.1163"/>
    <property type="gene ID" value="evm.TU.06.1163"/>
</dbReference>
<dbReference type="Proteomes" id="UP000596661">
    <property type="component" value="Chromosome 6"/>
</dbReference>
<name>A0A803PTC4_CANSA</name>
<accession>A0A803PTC4</accession>
<protein>
    <submittedName>
        <fullName evidence="1">Uncharacterized protein</fullName>
    </submittedName>
</protein>
<reference evidence="1" key="2">
    <citation type="submission" date="2021-03" db="UniProtKB">
        <authorList>
            <consortium name="EnsemblPlants"/>
        </authorList>
    </citation>
    <scope>IDENTIFICATION</scope>
</reference>
<evidence type="ECO:0000313" key="2">
    <source>
        <dbReference type="Proteomes" id="UP000596661"/>
    </source>
</evidence>
<keyword evidence="2" id="KW-1185">Reference proteome</keyword>
<evidence type="ECO:0000313" key="1">
    <source>
        <dbReference type="EnsemblPlants" id="cds.evm.model.06.1163"/>
    </source>
</evidence>
<organism evidence="1 2">
    <name type="scientific">Cannabis sativa</name>
    <name type="common">Hemp</name>
    <name type="synonym">Marijuana</name>
    <dbReference type="NCBI Taxonomy" id="3483"/>
    <lineage>
        <taxon>Eukaryota</taxon>
        <taxon>Viridiplantae</taxon>
        <taxon>Streptophyta</taxon>
        <taxon>Embryophyta</taxon>
        <taxon>Tracheophyta</taxon>
        <taxon>Spermatophyta</taxon>
        <taxon>Magnoliopsida</taxon>
        <taxon>eudicotyledons</taxon>
        <taxon>Gunneridae</taxon>
        <taxon>Pentapetalae</taxon>
        <taxon>rosids</taxon>
        <taxon>fabids</taxon>
        <taxon>Rosales</taxon>
        <taxon>Cannabaceae</taxon>
        <taxon>Cannabis</taxon>
    </lineage>
</organism>
<dbReference type="AlphaFoldDB" id="A0A803PTC4"/>
<dbReference type="EMBL" id="UZAU01000594">
    <property type="status" value="NOT_ANNOTATED_CDS"/>
    <property type="molecule type" value="Genomic_DNA"/>
</dbReference>
<proteinExistence type="predicted"/>
<reference evidence="1" key="1">
    <citation type="submission" date="2018-11" db="EMBL/GenBank/DDBJ databases">
        <authorList>
            <person name="Grassa J C."/>
        </authorList>
    </citation>
    <scope>NUCLEOTIDE SEQUENCE [LARGE SCALE GENOMIC DNA]</scope>
</reference>